<name>A0A9D3VQD5_9ROSI</name>
<dbReference type="AlphaFoldDB" id="A0A9D3VQD5"/>
<feature type="region of interest" description="Disordered" evidence="1">
    <location>
        <begin position="112"/>
        <end position="162"/>
    </location>
</feature>
<dbReference type="OrthoDB" id="1734886at2759"/>
<dbReference type="Proteomes" id="UP000828251">
    <property type="component" value="Unassembled WGS sequence"/>
</dbReference>
<reference evidence="2 3" key="1">
    <citation type="journal article" date="2021" name="Plant Biotechnol. J.">
        <title>Multi-omics assisted identification of the key and species-specific regulatory components of drought-tolerant mechanisms in Gossypium stocksii.</title>
        <authorList>
            <person name="Yu D."/>
            <person name="Ke L."/>
            <person name="Zhang D."/>
            <person name="Wu Y."/>
            <person name="Sun Y."/>
            <person name="Mei J."/>
            <person name="Sun J."/>
            <person name="Sun Y."/>
        </authorList>
    </citation>
    <scope>NUCLEOTIDE SEQUENCE [LARGE SCALE GENOMIC DNA]</scope>
    <source>
        <strain evidence="3">cv. E1</strain>
        <tissue evidence="2">Leaf</tissue>
    </source>
</reference>
<evidence type="ECO:0000313" key="2">
    <source>
        <dbReference type="EMBL" id="KAH1091639.1"/>
    </source>
</evidence>
<accession>A0A9D3VQD5</accession>
<keyword evidence="3" id="KW-1185">Reference proteome</keyword>
<evidence type="ECO:0000256" key="1">
    <source>
        <dbReference type="SAM" id="MobiDB-lite"/>
    </source>
</evidence>
<evidence type="ECO:0000313" key="3">
    <source>
        <dbReference type="Proteomes" id="UP000828251"/>
    </source>
</evidence>
<proteinExistence type="predicted"/>
<sequence length="162" mass="18547">RPRYIGSTVCYNSLMNAQKKPDTLINNHMITLMGYFSNVIDNEVNLDQNTRIEMVFKRLTKCFVSFRDAYNLGNKNLILTQLKKELQFNELMLNGSQSIQRAKANIAIISSSKRKGKHTKKGKAKVSKPPEVERKRINLSSTIRNGTSRQDVKSGRNTWPTK</sequence>
<feature type="compositionally biased region" description="Polar residues" evidence="1">
    <location>
        <begin position="138"/>
        <end position="162"/>
    </location>
</feature>
<feature type="non-terminal residue" evidence="2">
    <location>
        <position position="1"/>
    </location>
</feature>
<feature type="non-terminal residue" evidence="2">
    <location>
        <position position="162"/>
    </location>
</feature>
<organism evidence="2 3">
    <name type="scientific">Gossypium stocksii</name>
    <dbReference type="NCBI Taxonomy" id="47602"/>
    <lineage>
        <taxon>Eukaryota</taxon>
        <taxon>Viridiplantae</taxon>
        <taxon>Streptophyta</taxon>
        <taxon>Embryophyta</taxon>
        <taxon>Tracheophyta</taxon>
        <taxon>Spermatophyta</taxon>
        <taxon>Magnoliopsida</taxon>
        <taxon>eudicotyledons</taxon>
        <taxon>Gunneridae</taxon>
        <taxon>Pentapetalae</taxon>
        <taxon>rosids</taxon>
        <taxon>malvids</taxon>
        <taxon>Malvales</taxon>
        <taxon>Malvaceae</taxon>
        <taxon>Malvoideae</taxon>
        <taxon>Gossypium</taxon>
    </lineage>
</organism>
<comment type="caution">
    <text evidence="2">The sequence shown here is derived from an EMBL/GenBank/DDBJ whole genome shotgun (WGS) entry which is preliminary data.</text>
</comment>
<dbReference type="EMBL" id="JAIQCV010000006">
    <property type="protein sequence ID" value="KAH1091639.1"/>
    <property type="molecule type" value="Genomic_DNA"/>
</dbReference>
<gene>
    <name evidence="2" type="ORF">J1N35_018896</name>
</gene>
<protein>
    <submittedName>
        <fullName evidence="2">Uncharacterized protein</fullName>
    </submittedName>
</protein>
<feature type="compositionally biased region" description="Basic residues" evidence="1">
    <location>
        <begin position="112"/>
        <end position="126"/>
    </location>
</feature>